<keyword evidence="4" id="KW-1185">Reference proteome</keyword>
<dbReference type="PROSITE" id="PS00061">
    <property type="entry name" value="ADH_SHORT"/>
    <property type="match status" value="1"/>
</dbReference>
<evidence type="ECO:0000256" key="1">
    <source>
        <dbReference type="ARBA" id="ARBA00006484"/>
    </source>
</evidence>
<comment type="similarity">
    <text evidence="1">Belongs to the short-chain dehydrogenases/reductases (SDR) family.</text>
</comment>
<evidence type="ECO:0000313" key="4">
    <source>
        <dbReference type="Proteomes" id="UP000245380"/>
    </source>
</evidence>
<dbReference type="PANTHER" id="PTHR24321">
    <property type="entry name" value="DEHYDROGENASES, SHORT CHAIN"/>
    <property type="match status" value="1"/>
</dbReference>
<comment type="caution">
    <text evidence="3">The sequence shown here is derived from an EMBL/GenBank/DDBJ whole genome shotgun (WGS) entry which is preliminary data.</text>
</comment>
<dbReference type="InterPro" id="IPR020904">
    <property type="entry name" value="Sc_DH/Rdtase_CS"/>
</dbReference>
<name>A0A2U3D7G3_SULT2</name>
<gene>
    <name evidence="3" type="ORF">BM613_09555</name>
</gene>
<dbReference type="PRINTS" id="PR00080">
    <property type="entry name" value="SDRFAMILY"/>
</dbReference>
<sequence>MSFDGKVVIVTGGAQGIGMAVSTAFVNAGASVVIVDIDEEAGREHLARLQRLGSGASFIHADVSRESDVQNVAQQVIRTYGAIHVLVNNAGVFDRKSIFERDVSEWDRVISINLRGPYMMAKYCGQAIMKAGNGVIINIASTRALMSEADTEPYAASKGGLLALTHSLAISLGPQVRVNAISPGWIEVSDWKKRVDKQIPVHSTRDRLQHPAGRVGKPEDIAQACLFLADEKASFITGVNLVIDGGMTVKMIYEE</sequence>
<dbReference type="AlphaFoldDB" id="A0A2U3D7G3"/>
<keyword evidence="2" id="KW-0560">Oxidoreductase</keyword>
<dbReference type="GO" id="GO:0008206">
    <property type="term" value="P:bile acid metabolic process"/>
    <property type="evidence" value="ECO:0007669"/>
    <property type="project" value="UniProtKB-ARBA"/>
</dbReference>
<dbReference type="PRINTS" id="PR00081">
    <property type="entry name" value="GDHRDH"/>
</dbReference>
<dbReference type="Proteomes" id="UP000245380">
    <property type="component" value="Unassembled WGS sequence"/>
</dbReference>
<dbReference type="InterPro" id="IPR036291">
    <property type="entry name" value="NAD(P)-bd_dom_sf"/>
</dbReference>
<protein>
    <submittedName>
        <fullName evidence="3">Oxidoreductase</fullName>
    </submittedName>
</protein>
<dbReference type="Gene3D" id="3.40.50.720">
    <property type="entry name" value="NAD(P)-binding Rossmann-like Domain"/>
    <property type="match status" value="1"/>
</dbReference>
<evidence type="ECO:0000256" key="2">
    <source>
        <dbReference type="ARBA" id="ARBA00023002"/>
    </source>
</evidence>
<dbReference type="FunFam" id="3.40.50.720:FF:000084">
    <property type="entry name" value="Short-chain dehydrogenase reductase"/>
    <property type="match status" value="1"/>
</dbReference>
<dbReference type="GO" id="GO:0016491">
    <property type="term" value="F:oxidoreductase activity"/>
    <property type="evidence" value="ECO:0007669"/>
    <property type="project" value="UniProtKB-KW"/>
</dbReference>
<dbReference type="EMBL" id="MPDK01000016">
    <property type="protein sequence ID" value="PWI57224.1"/>
    <property type="molecule type" value="Genomic_DNA"/>
</dbReference>
<dbReference type="SUPFAM" id="SSF51735">
    <property type="entry name" value="NAD(P)-binding Rossmann-fold domains"/>
    <property type="match status" value="1"/>
</dbReference>
<dbReference type="InterPro" id="IPR002347">
    <property type="entry name" value="SDR_fam"/>
</dbReference>
<reference evidence="3 4" key="1">
    <citation type="submission" date="2016-11" db="EMBL/GenBank/DDBJ databases">
        <title>Comparative genomics of Acidibacillus ferroxidans species.</title>
        <authorList>
            <person name="Oliveira G."/>
            <person name="Nunes G."/>
            <person name="Oliveira R."/>
            <person name="Araujo F."/>
            <person name="Salim A."/>
            <person name="Scholte L."/>
            <person name="Morais D."/>
            <person name="Nancucheo I."/>
            <person name="Johnson D.B."/>
            <person name="Grail B."/>
            <person name="Bittencourt J."/>
            <person name="Valadares R."/>
        </authorList>
    </citation>
    <scope>NUCLEOTIDE SEQUENCE [LARGE SCALE GENOMIC DNA]</scope>
    <source>
        <strain evidence="3 4">Y002</strain>
    </source>
</reference>
<dbReference type="PANTHER" id="PTHR24321:SF8">
    <property type="entry name" value="ESTRADIOL 17-BETA-DEHYDROGENASE 8-RELATED"/>
    <property type="match status" value="1"/>
</dbReference>
<dbReference type="OrthoDB" id="9803333at2"/>
<organism evidence="3 4">
    <name type="scientific">Sulfoacidibacillus thermotolerans</name>
    <name type="common">Acidibacillus sulfuroxidans</name>
    <dbReference type="NCBI Taxonomy" id="1765684"/>
    <lineage>
        <taxon>Bacteria</taxon>
        <taxon>Bacillati</taxon>
        <taxon>Bacillota</taxon>
        <taxon>Bacilli</taxon>
        <taxon>Bacillales</taxon>
        <taxon>Alicyclobacillaceae</taxon>
        <taxon>Sulfoacidibacillus</taxon>
    </lineage>
</organism>
<dbReference type="RefSeq" id="WP_109431004.1">
    <property type="nucleotide sequence ID" value="NZ_MPDK01000016.1"/>
</dbReference>
<dbReference type="NCBIfam" id="NF005559">
    <property type="entry name" value="PRK07231.1"/>
    <property type="match status" value="1"/>
</dbReference>
<proteinExistence type="inferred from homology"/>
<accession>A0A2U3D7G3</accession>
<evidence type="ECO:0000313" key="3">
    <source>
        <dbReference type="EMBL" id="PWI57224.1"/>
    </source>
</evidence>
<dbReference type="Pfam" id="PF13561">
    <property type="entry name" value="adh_short_C2"/>
    <property type="match status" value="1"/>
</dbReference>